<evidence type="ECO:0000256" key="6">
    <source>
        <dbReference type="ARBA" id="ARBA00029467"/>
    </source>
</evidence>
<dbReference type="EMBL" id="JAMSHJ010000004">
    <property type="protein sequence ID" value="KAI5418961.1"/>
    <property type="molecule type" value="Genomic_DNA"/>
</dbReference>
<comment type="similarity">
    <text evidence="6">Belongs to the DESIGUAL family.</text>
</comment>
<sequence length="187" mass="20901">MEIPPPRFNFTVIFLIIISLSFGVISFFLCIAAEIRRNKEEDLRWNGKVCYMATSKAFGLSIATLVSLFFAHMIGNYALVKNSYSRWKSISKFKIPTSSKVLYFISCRVSFGIVVILLIAATSMSRKQLYGKGWLNGECYIVKGGTYSGSAILILVTIGSLNGSSFSILKTRQEQEDQKILKQSGLH</sequence>
<dbReference type="AlphaFoldDB" id="A0A9D4XDB2"/>
<evidence type="ECO:0000256" key="2">
    <source>
        <dbReference type="ARBA" id="ARBA00022692"/>
    </source>
</evidence>
<organism evidence="8 9">
    <name type="scientific">Pisum sativum</name>
    <name type="common">Garden pea</name>
    <name type="synonym">Lathyrus oleraceus</name>
    <dbReference type="NCBI Taxonomy" id="3888"/>
    <lineage>
        <taxon>Eukaryota</taxon>
        <taxon>Viridiplantae</taxon>
        <taxon>Streptophyta</taxon>
        <taxon>Embryophyta</taxon>
        <taxon>Tracheophyta</taxon>
        <taxon>Spermatophyta</taxon>
        <taxon>Magnoliopsida</taxon>
        <taxon>eudicotyledons</taxon>
        <taxon>Gunneridae</taxon>
        <taxon>Pentapetalae</taxon>
        <taxon>rosids</taxon>
        <taxon>fabids</taxon>
        <taxon>Fabales</taxon>
        <taxon>Fabaceae</taxon>
        <taxon>Papilionoideae</taxon>
        <taxon>50 kb inversion clade</taxon>
        <taxon>NPAAA clade</taxon>
        <taxon>Hologalegina</taxon>
        <taxon>IRL clade</taxon>
        <taxon>Fabeae</taxon>
        <taxon>Lathyrus</taxon>
    </lineage>
</organism>
<evidence type="ECO:0000256" key="4">
    <source>
        <dbReference type="ARBA" id="ARBA00022989"/>
    </source>
</evidence>
<accession>A0A9D4XDB2</accession>
<gene>
    <name evidence="8" type="ORF">KIW84_043252</name>
</gene>
<comment type="subcellular location">
    <subcellularLocation>
        <location evidence="1">Endomembrane system</location>
        <topology evidence="1">Multi-pass membrane protein</topology>
    </subcellularLocation>
</comment>
<evidence type="ECO:0000256" key="7">
    <source>
        <dbReference type="SAM" id="Phobius"/>
    </source>
</evidence>
<dbReference type="Proteomes" id="UP001058974">
    <property type="component" value="Chromosome 4"/>
</dbReference>
<feature type="transmembrane region" description="Helical" evidence="7">
    <location>
        <begin position="144"/>
        <end position="169"/>
    </location>
</feature>
<feature type="transmembrane region" description="Helical" evidence="7">
    <location>
        <begin position="12"/>
        <end position="35"/>
    </location>
</feature>
<feature type="transmembrane region" description="Helical" evidence="7">
    <location>
        <begin position="101"/>
        <end position="124"/>
    </location>
</feature>
<dbReference type="OrthoDB" id="1877293at2759"/>
<dbReference type="GO" id="GO:0012505">
    <property type="term" value="C:endomembrane system"/>
    <property type="evidence" value="ECO:0007669"/>
    <property type="project" value="UniProtKB-SubCell"/>
</dbReference>
<name>A0A9D4XDB2_PEA</name>
<evidence type="ECO:0000313" key="8">
    <source>
        <dbReference type="EMBL" id="KAI5418961.1"/>
    </source>
</evidence>
<keyword evidence="4 7" id="KW-1133">Transmembrane helix</keyword>
<evidence type="ECO:0000313" key="9">
    <source>
        <dbReference type="Proteomes" id="UP001058974"/>
    </source>
</evidence>
<dbReference type="PANTHER" id="PTHR31769">
    <property type="entry name" value="OS07G0462200 PROTEIN-RELATED"/>
    <property type="match status" value="1"/>
</dbReference>
<keyword evidence="5 7" id="KW-0472">Membrane</keyword>
<keyword evidence="9" id="KW-1185">Reference proteome</keyword>
<evidence type="ECO:0000256" key="5">
    <source>
        <dbReference type="ARBA" id="ARBA00023136"/>
    </source>
</evidence>
<dbReference type="InterPro" id="IPR009606">
    <property type="entry name" value="DEAL/Modifying_wall_lignin1/2"/>
</dbReference>
<dbReference type="InterPro" id="IPR052222">
    <property type="entry name" value="DESIGUAL"/>
</dbReference>
<dbReference type="Gramene" id="Psat04G0325200-T1">
    <property type="protein sequence ID" value="KAI5418961.1"/>
    <property type="gene ID" value="KIW84_043252"/>
</dbReference>
<dbReference type="Pfam" id="PF06749">
    <property type="entry name" value="DUF1218"/>
    <property type="match status" value="1"/>
</dbReference>
<keyword evidence="3" id="KW-0732">Signal</keyword>
<evidence type="ECO:0000256" key="3">
    <source>
        <dbReference type="ARBA" id="ARBA00022729"/>
    </source>
</evidence>
<comment type="caution">
    <text evidence="8">The sequence shown here is derived from an EMBL/GenBank/DDBJ whole genome shotgun (WGS) entry which is preliminary data.</text>
</comment>
<feature type="transmembrane region" description="Helical" evidence="7">
    <location>
        <begin position="55"/>
        <end position="80"/>
    </location>
</feature>
<reference evidence="8 9" key="1">
    <citation type="journal article" date="2022" name="Nat. Genet.">
        <title>Improved pea reference genome and pan-genome highlight genomic features and evolutionary characteristics.</title>
        <authorList>
            <person name="Yang T."/>
            <person name="Liu R."/>
            <person name="Luo Y."/>
            <person name="Hu S."/>
            <person name="Wang D."/>
            <person name="Wang C."/>
            <person name="Pandey M.K."/>
            <person name="Ge S."/>
            <person name="Xu Q."/>
            <person name="Li N."/>
            <person name="Li G."/>
            <person name="Huang Y."/>
            <person name="Saxena R.K."/>
            <person name="Ji Y."/>
            <person name="Li M."/>
            <person name="Yan X."/>
            <person name="He Y."/>
            <person name="Liu Y."/>
            <person name="Wang X."/>
            <person name="Xiang C."/>
            <person name="Varshney R.K."/>
            <person name="Ding H."/>
            <person name="Gao S."/>
            <person name="Zong X."/>
        </authorList>
    </citation>
    <scope>NUCLEOTIDE SEQUENCE [LARGE SCALE GENOMIC DNA]</scope>
    <source>
        <strain evidence="8 9">cv. Zhongwan 6</strain>
    </source>
</reference>
<keyword evidence="2 7" id="KW-0812">Transmembrane</keyword>
<protein>
    <submittedName>
        <fullName evidence="8">Uncharacterized protein</fullName>
    </submittedName>
</protein>
<proteinExistence type="inferred from homology"/>
<evidence type="ECO:0000256" key="1">
    <source>
        <dbReference type="ARBA" id="ARBA00004127"/>
    </source>
</evidence>